<evidence type="ECO:0000256" key="3">
    <source>
        <dbReference type="SAM" id="SignalP"/>
    </source>
</evidence>
<dbReference type="EMBL" id="BAAAJE010000030">
    <property type="protein sequence ID" value="GAA1162066.1"/>
    <property type="molecule type" value="Genomic_DNA"/>
</dbReference>
<sequence length="290" mass="28317">MHRTLARVAAAAVLAAAAYAGLPAAPAAAAGCPTDHGVTVVVDFHQLGGGVQTACVADGGGQTAAQLFPAAGFPLTYVQSQRGFVCRVSGEPADDPCANTPPADAYWALYWSDGETGRWSYATSGAGGQHVPDGGYVAFSWQGSHDSTPPGASPAPHPGASPSPTHAPTHATPHPSSSAPPSAHATEQGGSPSATPSQAPSATESSSGDASPAPGAKHRSKPKPRASESPTPTTGASPTASASPSLAPASADPADPGAGGLPGWVAPVVILLLFGAAGAVAVVRRRQGAG</sequence>
<keyword evidence="2" id="KW-0472">Membrane</keyword>
<comment type="caution">
    <text evidence="4">The sequence shown here is derived from an EMBL/GenBank/DDBJ whole genome shotgun (WGS) entry which is preliminary data.</text>
</comment>
<evidence type="ECO:0000313" key="4">
    <source>
        <dbReference type="EMBL" id="GAA1162066.1"/>
    </source>
</evidence>
<keyword evidence="5" id="KW-1185">Reference proteome</keyword>
<dbReference type="PROSITE" id="PS51257">
    <property type="entry name" value="PROKAR_LIPOPROTEIN"/>
    <property type="match status" value="1"/>
</dbReference>
<dbReference type="RefSeq" id="WP_343910461.1">
    <property type="nucleotide sequence ID" value="NZ_BAAAJE010000030.1"/>
</dbReference>
<keyword evidence="2" id="KW-1133">Transmembrane helix</keyword>
<evidence type="ECO:0000313" key="5">
    <source>
        <dbReference type="Proteomes" id="UP001499979"/>
    </source>
</evidence>
<feature type="chain" id="PRO_5045548846" evidence="3">
    <location>
        <begin position="21"/>
        <end position="290"/>
    </location>
</feature>
<protein>
    <submittedName>
        <fullName evidence="4">Uncharacterized protein</fullName>
    </submittedName>
</protein>
<reference evidence="5" key="1">
    <citation type="journal article" date="2019" name="Int. J. Syst. Evol. Microbiol.">
        <title>The Global Catalogue of Microorganisms (GCM) 10K type strain sequencing project: providing services to taxonomists for standard genome sequencing and annotation.</title>
        <authorList>
            <consortium name="The Broad Institute Genomics Platform"/>
            <consortium name="The Broad Institute Genome Sequencing Center for Infectious Disease"/>
            <person name="Wu L."/>
            <person name="Ma J."/>
        </authorList>
    </citation>
    <scope>NUCLEOTIDE SEQUENCE [LARGE SCALE GENOMIC DNA]</scope>
    <source>
        <strain evidence="5">JCM 11813</strain>
    </source>
</reference>
<feature type="compositionally biased region" description="Low complexity" evidence="1">
    <location>
        <begin position="162"/>
        <end position="215"/>
    </location>
</feature>
<feature type="signal peptide" evidence="3">
    <location>
        <begin position="1"/>
        <end position="20"/>
    </location>
</feature>
<name>A0ABP4FCP5_9ACTN</name>
<gene>
    <name evidence="4" type="ORF">GCM10009606_45010</name>
</gene>
<keyword evidence="3" id="KW-0732">Signal</keyword>
<feature type="compositionally biased region" description="Pro residues" evidence="1">
    <location>
        <begin position="151"/>
        <end position="161"/>
    </location>
</feature>
<feature type="transmembrane region" description="Helical" evidence="2">
    <location>
        <begin position="264"/>
        <end position="283"/>
    </location>
</feature>
<evidence type="ECO:0000256" key="1">
    <source>
        <dbReference type="SAM" id="MobiDB-lite"/>
    </source>
</evidence>
<proteinExistence type="predicted"/>
<feature type="compositionally biased region" description="Low complexity" evidence="1">
    <location>
        <begin position="229"/>
        <end position="256"/>
    </location>
</feature>
<keyword evidence="2" id="KW-0812">Transmembrane</keyword>
<accession>A0ABP4FCP5</accession>
<organism evidence="4 5">
    <name type="scientific">Nocardioides aquiterrae</name>
    <dbReference type="NCBI Taxonomy" id="203799"/>
    <lineage>
        <taxon>Bacteria</taxon>
        <taxon>Bacillati</taxon>
        <taxon>Actinomycetota</taxon>
        <taxon>Actinomycetes</taxon>
        <taxon>Propionibacteriales</taxon>
        <taxon>Nocardioidaceae</taxon>
        <taxon>Nocardioides</taxon>
    </lineage>
</organism>
<dbReference type="Proteomes" id="UP001499979">
    <property type="component" value="Unassembled WGS sequence"/>
</dbReference>
<evidence type="ECO:0000256" key="2">
    <source>
        <dbReference type="SAM" id="Phobius"/>
    </source>
</evidence>
<feature type="region of interest" description="Disordered" evidence="1">
    <location>
        <begin position="136"/>
        <end position="262"/>
    </location>
</feature>